<dbReference type="InterPro" id="IPR011333">
    <property type="entry name" value="SKP1/BTB/POZ_sf"/>
</dbReference>
<organism evidence="2 3">
    <name type="scientific">Didymella pomorum</name>
    <dbReference type="NCBI Taxonomy" id="749634"/>
    <lineage>
        <taxon>Eukaryota</taxon>
        <taxon>Fungi</taxon>
        <taxon>Dikarya</taxon>
        <taxon>Ascomycota</taxon>
        <taxon>Pezizomycotina</taxon>
        <taxon>Dothideomycetes</taxon>
        <taxon>Pleosporomycetidae</taxon>
        <taxon>Pleosporales</taxon>
        <taxon>Pleosporineae</taxon>
        <taxon>Didymellaceae</taxon>
        <taxon>Didymella</taxon>
    </lineage>
</organism>
<dbReference type="OrthoDB" id="6359816at2759"/>
<gene>
    <name evidence="2" type="ORF">N0V91_002607</name>
</gene>
<evidence type="ECO:0000259" key="1">
    <source>
        <dbReference type="Pfam" id="PF00651"/>
    </source>
</evidence>
<reference evidence="2" key="1">
    <citation type="submission" date="2022-10" db="EMBL/GenBank/DDBJ databases">
        <title>Tapping the CABI collections for fungal endophytes: first genome assemblies for Collariella, Neodidymelliopsis, Ascochyta clinopodiicola, Didymella pomorum, Didymosphaeria variabile, Neocosmospora piperis and Neocucurbitaria cava.</title>
        <authorList>
            <person name="Hill R."/>
        </authorList>
    </citation>
    <scope>NUCLEOTIDE SEQUENCE</scope>
    <source>
        <strain evidence="2">IMI 355091</strain>
    </source>
</reference>
<dbReference type="SUPFAM" id="SSF54695">
    <property type="entry name" value="POZ domain"/>
    <property type="match status" value="1"/>
</dbReference>
<name>A0A9W8ZIS0_9PLEO</name>
<keyword evidence="3" id="KW-1185">Reference proteome</keyword>
<evidence type="ECO:0000313" key="3">
    <source>
        <dbReference type="Proteomes" id="UP001140510"/>
    </source>
</evidence>
<accession>A0A9W8ZIS0</accession>
<dbReference type="EMBL" id="JAPEVA010000012">
    <property type="protein sequence ID" value="KAJ4409251.1"/>
    <property type="molecule type" value="Genomic_DNA"/>
</dbReference>
<feature type="domain" description="BTB" evidence="1">
    <location>
        <begin position="11"/>
        <end position="60"/>
    </location>
</feature>
<protein>
    <recommendedName>
        <fullName evidence="1">BTB domain-containing protein</fullName>
    </recommendedName>
</protein>
<proteinExistence type="predicted"/>
<sequence length="144" mass="16521">MAVPAKRVATELFKNPTLSDVTVKQISTYGTVREYYTHKMVLCMESRFFHRAFRGNFKIAKQAGDDTVKHVLIPMGVSIVADKYQIDMLYWLAIKDVLTLLSEKDSSNFVLLNATIASTMSKTVRLTKRHARPILRSLKTWLWP</sequence>
<dbReference type="AlphaFoldDB" id="A0A9W8ZIS0"/>
<comment type="caution">
    <text evidence="2">The sequence shown here is derived from an EMBL/GenBank/DDBJ whole genome shotgun (WGS) entry which is preliminary data.</text>
</comment>
<dbReference type="Proteomes" id="UP001140510">
    <property type="component" value="Unassembled WGS sequence"/>
</dbReference>
<dbReference type="Pfam" id="PF00651">
    <property type="entry name" value="BTB"/>
    <property type="match status" value="1"/>
</dbReference>
<dbReference type="Gene3D" id="3.30.710.10">
    <property type="entry name" value="Potassium Channel Kv1.1, Chain A"/>
    <property type="match status" value="1"/>
</dbReference>
<dbReference type="InterPro" id="IPR000210">
    <property type="entry name" value="BTB/POZ_dom"/>
</dbReference>
<evidence type="ECO:0000313" key="2">
    <source>
        <dbReference type="EMBL" id="KAJ4409251.1"/>
    </source>
</evidence>